<accession>A0A2U1QEW3</accession>
<keyword evidence="9" id="KW-1185">Reference proteome</keyword>
<dbReference type="InterPro" id="IPR004332">
    <property type="entry name" value="Transposase_MuDR"/>
</dbReference>
<protein>
    <submittedName>
        <fullName evidence="8">Transposase, MuDR, MULE transposase domain protein</fullName>
    </submittedName>
</protein>
<dbReference type="InterPro" id="IPR006564">
    <property type="entry name" value="Znf_PMZ"/>
</dbReference>
<evidence type="ECO:0000256" key="3">
    <source>
        <dbReference type="ARBA" id="ARBA00022833"/>
    </source>
</evidence>
<reference evidence="8 9" key="1">
    <citation type="journal article" date="2018" name="Mol. Plant">
        <title>The genome of Artemisia annua provides insight into the evolution of Asteraceae family and artemisinin biosynthesis.</title>
        <authorList>
            <person name="Shen Q."/>
            <person name="Zhang L."/>
            <person name="Liao Z."/>
            <person name="Wang S."/>
            <person name="Yan T."/>
            <person name="Shi P."/>
            <person name="Liu M."/>
            <person name="Fu X."/>
            <person name="Pan Q."/>
            <person name="Wang Y."/>
            <person name="Lv Z."/>
            <person name="Lu X."/>
            <person name="Zhang F."/>
            <person name="Jiang W."/>
            <person name="Ma Y."/>
            <person name="Chen M."/>
            <person name="Hao X."/>
            <person name="Li L."/>
            <person name="Tang Y."/>
            <person name="Lv G."/>
            <person name="Zhou Y."/>
            <person name="Sun X."/>
            <person name="Brodelius P.E."/>
            <person name="Rose J.K.C."/>
            <person name="Tang K."/>
        </authorList>
    </citation>
    <scope>NUCLEOTIDE SEQUENCE [LARGE SCALE GENOMIC DNA]</scope>
    <source>
        <strain evidence="9">cv. Huhao1</strain>
        <tissue evidence="8">Leaf</tissue>
    </source>
</reference>
<dbReference type="PANTHER" id="PTHR31973">
    <property type="entry name" value="POLYPROTEIN, PUTATIVE-RELATED"/>
    <property type="match status" value="1"/>
</dbReference>
<dbReference type="Proteomes" id="UP000245207">
    <property type="component" value="Unassembled WGS sequence"/>
</dbReference>
<sequence>MSRIFRVLLVCEGLTFGASIAKNSTYAEFVNVAKNKFNIGLEYDIGLSYNVGKNFVQIVDDDDMAFFKYQVTKGKSTVLHTVYINKIEKVNASSSETFEFDLNLPPDEFDENEIYQNSENEIYQNSEPILSNDQFDHKWKSNTFSYMPLPPEQPTQTIKNRNVGVPKNVKKIIKMGDEFDSKELCMADIGEKAILEGFQFRPRKSCTNRYDVVCRVEGCEWKIVTAKARDNIKWVVGKVHDVHTCDRTQLYPDHRNASAKLLGHLLVPKMGDPSRVYKPKDIVNDINLEYNIDISYKKAWGGRNLALETLSGCPKNSFSQLPYYCYNLKLKNPGWVTHIETDDEDRFEMVFIAFGVAIRAFLDHLRPLIIIDAAHLKGTYLECIGDVEDLAIISDRHLGIQQACETVYPDAFHGFCCRHLMLNCKFGQSKRLKALYWKTCKCYTVDEFTYAFAQIEQKAVEAHQKLLEAGVMYWSRAFCPGKRYNYMTSNTAESINNLTRHVRRSPISRLMEYYRELVQSWFCDKREKYQDARAGELSDWASAKVKDRVCKSANWSVKPIEHRRIYEVDDRRKKHIVKFREYTCTCRKWQLSGLPCGHAIAACRFQGMTSCNHLAQKWFRTTTLKATYQALIYPLGEIPSWELPTNLQVVKPPSMAKRQAGRPKNKDRIRSQGEEPTDNSCQRCGSSAHTRGECNKPLPKNPKKAMKKKMRASIDLQRLPQYPHARSQGSRYQEGSSQGSRYPEGSSQGSQPLMSQSYHLDNMSHP</sequence>
<dbReference type="OrthoDB" id="676062at2759"/>
<feature type="chain" id="PRO_5015415694" evidence="6">
    <location>
        <begin position="18"/>
        <end position="766"/>
    </location>
</feature>
<keyword evidence="2 4" id="KW-0863">Zinc-finger</keyword>
<evidence type="ECO:0000256" key="6">
    <source>
        <dbReference type="SAM" id="SignalP"/>
    </source>
</evidence>
<dbReference type="Pfam" id="PF03108">
    <property type="entry name" value="DBD_Tnp_Mut"/>
    <property type="match status" value="1"/>
</dbReference>
<feature type="region of interest" description="Disordered" evidence="5">
    <location>
        <begin position="652"/>
        <end position="766"/>
    </location>
</feature>
<feature type="compositionally biased region" description="Polar residues" evidence="5">
    <location>
        <begin position="727"/>
        <end position="766"/>
    </location>
</feature>
<gene>
    <name evidence="8" type="ORF">CTI12_AA027950</name>
</gene>
<keyword evidence="6" id="KW-0732">Signal</keyword>
<dbReference type="AlphaFoldDB" id="A0A2U1QEW3"/>
<evidence type="ECO:0000256" key="4">
    <source>
        <dbReference type="PROSITE-ProRule" id="PRU00325"/>
    </source>
</evidence>
<evidence type="ECO:0000259" key="7">
    <source>
        <dbReference type="PROSITE" id="PS50966"/>
    </source>
</evidence>
<keyword evidence="1" id="KW-0479">Metal-binding</keyword>
<evidence type="ECO:0000256" key="1">
    <source>
        <dbReference type="ARBA" id="ARBA00022723"/>
    </source>
</evidence>
<dbReference type="Pfam" id="PF04434">
    <property type="entry name" value="SWIM"/>
    <property type="match status" value="1"/>
</dbReference>
<evidence type="ECO:0000313" key="9">
    <source>
        <dbReference type="Proteomes" id="UP000245207"/>
    </source>
</evidence>
<organism evidence="8 9">
    <name type="scientific">Artemisia annua</name>
    <name type="common">Sweet wormwood</name>
    <dbReference type="NCBI Taxonomy" id="35608"/>
    <lineage>
        <taxon>Eukaryota</taxon>
        <taxon>Viridiplantae</taxon>
        <taxon>Streptophyta</taxon>
        <taxon>Embryophyta</taxon>
        <taxon>Tracheophyta</taxon>
        <taxon>Spermatophyta</taxon>
        <taxon>Magnoliopsida</taxon>
        <taxon>eudicotyledons</taxon>
        <taxon>Gunneridae</taxon>
        <taxon>Pentapetalae</taxon>
        <taxon>asterids</taxon>
        <taxon>campanulids</taxon>
        <taxon>Asterales</taxon>
        <taxon>Asteraceae</taxon>
        <taxon>Asteroideae</taxon>
        <taxon>Anthemideae</taxon>
        <taxon>Artemisiinae</taxon>
        <taxon>Artemisia</taxon>
    </lineage>
</organism>
<evidence type="ECO:0000313" key="8">
    <source>
        <dbReference type="EMBL" id="PWA96535.1"/>
    </source>
</evidence>
<dbReference type="PROSITE" id="PS50966">
    <property type="entry name" value="ZF_SWIM"/>
    <property type="match status" value="1"/>
</dbReference>
<feature type="signal peptide" evidence="6">
    <location>
        <begin position="1"/>
        <end position="17"/>
    </location>
</feature>
<comment type="caution">
    <text evidence="8">The sequence shown here is derived from an EMBL/GenBank/DDBJ whole genome shotgun (WGS) entry which is preliminary data.</text>
</comment>
<dbReference type="EMBL" id="PKPP01000173">
    <property type="protein sequence ID" value="PWA96535.1"/>
    <property type="molecule type" value="Genomic_DNA"/>
</dbReference>
<feature type="compositionally biased region" description="Basic residues" evidence="5">
    <location>
        <begin position="701"/>
        <end position="711"/>
    </location>
</feature>
<dbReference type="STRING" id="35608.A0A2U1QEW3"/>
<feature type="domain" description="SWIM-type" evidence="7">
    <location>
        <begin position="566"/>
        <end position="607"/>
    </location>
</feature>
<evidence type="ECO:0000256" key="5">
    <source>
        <dbReference type="SAM" id="MobiDB-lite"/>
    </source>
</evidence>
<feature type="compositionally biased region" description="Polar residues" evidence="5">
    <location>
        <begin position="678"/>
        <end position="689"/>
    </location>
</feature>
<dbReference type="PANTHER" id="PTHR31973:SF185">
    <property type="entry name" value="TRANSPOSASE, MUDR, PLANT, MULE TRANSPOSASE DOMAIN-CONTAINING PROTEIN"/>
    <property type="match status" value="1"/>
</dbReference>
<dbReference type="SMART" id="SM00575">
    <property type="entry name" value="ZnF_PMZ"/>
    <property type="match status" value="1"/>
</dbReference>
<evidence type="ECO:0000256" key="2">
    <source>
        <dbReference type="ARBA" id="ARBA00022771"/>
    </source>
</evidence>
<dbReference type="InterPro" id="IPR007527">
    <property type="entry name" value="Znf_SWIM"/>
</dbReference>
<name>A0A2U1QEW3_ARTAN</name>
<dbReference type="GO" id="GO:0008270">
    <property type="term" value="F:zinc ion binding"/>
    <property type="evidence" value="ECO:0007669"/>
    <property type="project" value="UniProtKB-KW"/>
</dbReference>
<keyword evidence="3" id="KW-0862">Zinc</keyword>
<feature type="compositionally biased region" description="Basic and acidic residues" evidence="5">
    <location>
        <begin position="664"/>
        <end position="673"/>
    </location>
</feature>
<proteinExistence type="predicted"/>